<reference evidence="1 2" key="1">
    <citation type="journal article" date="2006" name="Genome Res.">
        <title>Skewed genomic variability in strains of the toxigenic bacterial pathogen, Clostridium perfringens.</title>
        <authorList>
            <person name="Myers G.S."/>
            <person name="Rasko D.A."/>
            <person name="Cheung J.K."/>
            <person name="Ravel J."/>
            <person name="Seshadri R."/>
            <person name="Deboy R.T."/>
            <person name="Ren Q."/>
            <person name="Varga J."/>
            <person name="Awad M.M."/>
            <person name="Brinkac L.M."/>
            <person name="Daugherty S.C."/>
            <person name="Haft D.H."/>
            <person name="Dodson R.J."/>
            <person name="Madupu R."/>
            <person name="Nelson W.C."/>
            <person name="Rosovitz M.J."/>
            <person name="Sullivan S.A."/>
            <person name="Khouri H."/>
            <person name="Dimitrov G.I."/>
            <person name="Watkins K.L."/>
            <person name="Mulligan S."/>
            <person name="Benton J."/>
            <person name="Radune D."/>
            <person name="Fisher D.J."/>
            <person name="Atkins H.S."/>
            <person name="Hiscox T."/>
            <person name="Jost B.H."/>
            <person name="Billington S.J."/>
            <person name="Songer J.G."/>
            <person name="McClane B.A."/>
            <person name="Titball R.W."/>
            <person name="Rood J.I."/>
            <person name="Melville S.B."/>
            <person name="Paulsen I.T."/>
        </authorList>
    </citation>
    <scope>NUCLEOTIDE SEQUENCE [LARGE SCALE GENOMIC DNA]</scope>
    <source>
        <strain evidence="2">SM101 / Type A</strain>
    </source>
</reference>
<accession>Q0SUJ2</accession>
<name>Q0SUJ2_CLOPS</name>
<proteinExistence type="predicted"/>
<sequence>MKDQKHLESKKYLQVKSFYKVKISISKNGIYHINHINSLHSKLKIWMYRFKGVSSKVLSNYMAWYKWLESFNDDKEIIRTKNMIIHSVIPFVDTKIKGYKYREITFI</sequence>
<evidence type="ECO:0008006" key="3">
    <source>
        <dbReference type="Google" id="ProtNLM"/>
    </source>
</evidence>
<dbReference type="AlphaFoldDB" id="Q0SUJ2"/>
<protein>
    <recommendedName>
        <fullName evidence="3">Transposase</fullName>
    </recommendedName>
</protein>
<dbReference type="Proteomes" id="UP000001824">
    <property type="component" value="Chromosome"/>
</dbReference>
<organism evidence="1 2">
    <name type="scientific">Clostridium perfringens (strain SM101 / Type A)</name>
    <dbReference type="NCBI Taxonomy" id="289380"/>
    <lineage>
        <taxon>Bacteria</taxon>
        <taxon>Bacillati</taxon>
        <taxon>Bacillota</taxon>
        <taxon>Clostridia</taxon>
        <taxon>Eubacteriales</taxon>
        <taxon>Clostridiaceae</taxon>
        <taxon>Clostridium</taxon>
    </lineage>
</organism>
<evidence type="ECO:0000313" key="1">
    <source>
        <dbReference type="EMBL" id="ABG85958.1"/>
    </source>
</evidence>
<dbReference type="KEGG" id="cpr:CPR_0890"/>
<evidence type="ECO:0000313" key="2">
    <source>
        <dbReference type="Proteomes" id="UP000001824"/>
    </source>
</evidence>
<gene>
    <name evidence="1" type="ordered locus">CPR_0890</name>
</gene>
<dbReference type="BioCyc" id="CPER289380:GI76-909-MONOMER"/>
<dbReference type="EMBL" id="CP000312">
    <property type="protein sequence ID" value="ABG85958.1"/>
    <property type="molecule type" value="Genomic_DNA"/>
</dbReference>